<keyword evidence="4" id="KW-1185">Reference proteome</keyword>
<comment type="caution">
    <text evidence="3">The sequence shown here is derived from an EMBL/GenBank/DDBJ whole genome shotgun (WGS) entry which is preliminary data.</text>
</comment>
<feature type="transmembrane region" description="Helical" evidence="1">
    <location>
        <begin position="60"/>
        <end position="81"/>
    </location>
</feature>
<dbReference type="Proteomes" id="UP001221189">
    <property type="component" value="Unassembled WGS sequence"/>
</dbReference>
<evidence type="ECO:0000313" key="3">
    <source>
        <dbReference type="EMBL" id="MDC8772579.1"/>
    </source>
</evidence>
<proteinExistence type="predicted"/>
<dbReference type="Gene3D" id="1.20.144.10">
    <property type="entry name" value="Phosphatidic acid phosphatase type 2/haloperoxidase"/>
    <property type="match status" value="1"/>
</dbReference>
<dbReference type="SUPFAM" id="SSF48317">
    <property type="entry name" value="Acid phosphatase/Vanadium-dependent haloperoxidase"/>
    <property type="match status" value="1"/>
</dbReference>
<evidence type="ECO:0000259" key="2">
    <source>
        <dbReference type="Pfam" id="PF01569"/>
    </source>
</evidence>
<reference evidence="3 4" key="1">
    <citation type="submission" date="2022-10" db="EMBL/GenBank/DDBJ databases">
        <title>Paucibacter sp. hw1 Genome sequencing.</title>
        <authorList>
            <person name="Park S."/>
        </authorList>
    </citation>
    <scope>NUCLEOTIDE SEQUENCE [LARGE SCALE GENOMIC DNA]</scope>
    <source>
        <strain evidence="4">hw1</strain>
    </source>
</reference>
<dbReference type="EMBL" id="JAQQXT010000007">
    <property type="protein sequence ID" value="MDC8772579.1"/>
    <property type="molecule type" value="Genomic_DNA"/>
</dbReference>
<feature type="transmembrane region" description="Helical" evidence="1">
    <location>
        <begin position="87"/>
        <end position="109"/>
    </location>
</feature>
<name>A0ABT5KGA4_9BURK</name>
<dbReference type="Pfam" id="PF01569">
    <property type="entry name" value="PAP2"/>
    <property type="match status" value="1"/>
</dbReference>
<keyword evidence="1" id="KW-1133">Transmembrane helix</keyword>
<feature type="transmembrane region" description="Helical" evidence="1">
    <location>
        <begin position="20"/>
        <end position="39"/>
    </location>
</feature>
<organism evidence="3 4">
    <name type="scientific">Roseateles albus</name>
    <dbReference type="NCBI Taxonomy" id="2987525"/>
    <lineage>
        <taxon>Bacteria</taxon>
        <taxon>Pseudomonadati</taxon>
        <taxon>Pseudomonadota</taxon>
        <taxon>Betaproteobacteria</taxon>
        <taxon>Burkholderiales</taxon>
        <taxon>Sphaerotilaceae</taxon>
        <taxon>Roseateles</taxon>
    </lineage>
</organism>
<feature type="transmembrane region" description="Helical" evidence="1">
    <location>
        <begin position="116"/>
        <end position="134"/>
    </location>
</feature>
<protein>
    <submittedName>
        <fullName evidence="3">Phosphatase PAP2 family protein</fullName>
    </submittedName>
</protein>
<keyword evidence="1" id="KW-0472">Membrane</keyword>
<dbReference type="InterPro" id="IPR000326">
    <property type="entry name" value="PAP2/HPO"/>
</dbReference>
<dbReference type="RefSeq" id="WP_273600759.1">
    <property type="nucleotide sequence ID" value="NZ_JAQQXT010000007.1"/>
</dbReference>
<evidence type="ECO:0000256" key="1">
    <source>
        <dbReference type="SAM" id="Phobius"/>
    </source>
</evidence>
<keyword evidence="1" id="KW-0812">Transmembrane</keyword>
<gene>
    <name evidence="3" type="ORF">PRZ03_13430</name>
</gene>
<sequence length="251" mass="26857">MSFLSVPSVSSSPFWALLTRLGEIQILLPLALLCALWLWRQSVLSQTPEQARLARRWMGCLGVAIGLTAASKLAFFGWGWGVAAWDFTGISGHSMASAAVLPLLAWCALLGRSQRLRRLGLASGFALAALIAYSRLKVGAHSPSEAVAGFMVGGLASLLSLQLLPQAQPVNARPLWLPVGLLSALLLLPVGAPKSRSHDWVIQLSLQLSGRTQPFVRGDLHRLRPAPLNARTARYPAPAPKVATESGPIPR</sequence>
<feature type="transmembrane region" description="Helical" evidence="1">
    <location>
        <begin position="146"/>
        <end position="163"/>
    </location>
</feature>
<accession>A0ABT5KGA4</accession>
<feature type="domain" description="Phosphatidic acid phosphatase type 2/haloperoxidase" evidence="2">
    <location>
        <begin position="85"/>
        <end position="166"/>
    </location>
</feature>
<evidence type="ECO:0000313" key="4">
    <source>
        <dbReference type="Proteomes" id="UP001221189"/>
    </source>
</evidence>
<dbReference type="InterPro" id="IPR036938">
    <property type="entry name" value="PAP2/HPO_sf"/>
</dbReference>